<evidence type="ECO:0000256" key="1">
    <source>
        <dbReference type="PROSITE-ProRule" id="PRU00339"/>
    </source>
</evidence>
<evidence type="ECO:0000313" key="3">
    <source>
        <dbReference type="Proteomes" id="UP000748752"/>
    </source>
</evidence>
<name>A0ABS1CN10_9GAMM</name>
<keyword evidence="3" id="KW-1185">Reference proteome</keyword>
<proteinExistence type="predicted"/>
<reference evidence="2 3" key="1">
    <citation type="journal article" date="2020" name="Microorganisms">
        <title>Osmotic Adaptation and Compatible Solute Biosynthesis of Phototrophic Bacteria as Revealed from Genome Analyses.</title>
        <authorList>
            <person name="Imhoff J.F."/>
            <person name="Rahn T."/>
            <person name="Kunzel S."/>
            <person name="Keller A."/>
            <person name="Neulinger S.C."/>
        </authorList>
    </citation>
    <scope>NUCLEOTIDE SEQUENCE [LARGE SCALE GENOMIC DNA]</scope>
    <source>
        <strain evidence="2 3">DSM 6210</strain>
    </source>
</reference>
<keyword evidence="1" id="KW-0802">TPR repeat</keyword>
<evidence type="ECO:0000313" key="2">
    <source>
        <dbReference type="EMBL" id="MBK1633317.1"/>
    </source>
</evidence>
<feature type="repeat" description="TPR" evidence="1">
    <location>
        <begin position="216"/>
        <end position="249"/>
    </location>
</feature>
<sequence length="641" mass="71448">MTQHPQWEPLSMDELLSEAVDTILRDPDPEHFLRWGRTRIPDALAGVESLDGDDARRLAALLAQAIWNAMPRPDLGFRQSPMAEPDPTEPCRCGSGAAYGDCCQAAGEVPDVPAEILWEPLLDQLGESRLQAAVQSGAVPEPLLAKVADRWLALERPGRAASLLEPLFGGDLADLDDAFEPALDILCDAYDALDHWKKKQSFLLRVTDEAAPSLKSAAWQRLSVMFIDEGDFEYATDAFAQAQRHGPDHPGTALLEITLLAARHQDDHARARAQFWQHKLRRAGHDGAGIQDFLARAREDPQQALMMSQASAMDPALLRLRDWLAGLAERALPRLRQEAIDDPLTCGDSRQLPLFDPELLPLPPAAAGGQCRALTSARGLAELERRWHRVFSAPKPMSTMLAGQEHEQVWLRDDWLDFLEANPGAADSLDILDDVATALYCHPESSLPWVARVMLDPVLERAEAILRHNLGPEPAALPWTDPRNRPVLRLLFRRWRQHADAAAHGPGVALAELLLTLNPRDNHGVRAELMNHYLRVREDEKALALARRFPTDALADMAYGEVLALYRLGHQERAAVVLHEAVDRLPRVPRFLLRKRVRRPSLHQGGFTAGGDDQAWLYRQAMRDVWAAEPGLLAWMKKLTA</sequence>
<accession>A0ABS1CN10</accession>
<dbReference type="Proteomes" id="UP000748752">
    <property type="component" value="Unassembled WGS sequence"/>
</dbReference>
<organism evidence="2 3">
    <name type="scientific">Thiohalocapsa halophila</name>
    <dbReference type="NCBI Taxonomy" id="69359"/>
    <lineage>
        <taxon>Bacteria</taxon>
        <taxon>Pseudomonadati</taxon>
        <taxon>Pseudomonadota</taxon>
        <taxon>Gammaproteobacteria</taxon>
        <taxon>Chromatiales</taxon>
        <taxon>Chromatiaceae</taxon>
        <taxon>Thiohalocapsa</taxon>
    </lineage>
</organism>
<dbReference type="InterPro" id="IPR019734">
    <property type="entry name" value="TPR_rpt"/>
</dbReference>
<gene>
    <name evidence="2" type="ORF">CKO31_21685</name>
</gene>
<comment type="caution">
    <text evidence="2">The sequence shown here is derived from an EMBL/GenBank/DDBJ whole genome shotgun (WGS) entry which is preliminary data.</text>
</comment>
<dbReference type="PROSITE" id="PS50005">
    <property type="entry name" value="TPR"/>
    <property type="match status" value="1"/>
</dbReference>
<protein>
    <recommendedName>
        <fullName evidence="4">SEC-C domain-containing protein</fullName>
    </recommendedName>
</protein>
<dbReference type="EMBL" id="NRRV01000078">
    <property type="protein sequence ID" value="MBK1633317.1"/>
    <property type="molecule type" value="Genomic_DNA"/>
</dbReference>
<evidence type="ECO:0008006" key="4">
    <source>
        <dbReference type="Google" id="ProtNLM"/>
    </source>
</evidence>